<dbReference type="InterPro" id="IPR003748">
    <property type="entry name" value="DUF169"/>
</dbReference>
<dbReference type="OrthoDB" id="81191at2157"/>
<sequence>MDYAKMSEKLIEALELNGKPVAISLLKREKDIPEGLVKIEAPRRYCQMLQDARFDDKVTFATMDEHACKGGAAAIGLQDYPDKIKSGELYFDKLGKEISLSVAKRVVDNMPRPAPGSTVATVVAPLDSTPTEPDVIIVIGNTLVARRIAHSVIYRRGGRMTANFAGIQSTCADATGSPYTTGEVNISIGCDGAAKNAGLKDDEMVVGIPAEQLEDITGILEMKAGAWNDWMRS</sequence>
<evidence type="ECO:0000313" key="1">
    <source>
        <dbReference type="EMBL" id="KGK98682.1"/>
    </source>
</evidence>
<dbReference type="RefSeq" id="WP_048194523.1">
    <property type="nucleotide sequence ID" value="NZ_CAAGSM010000009.1"/>
</dbReference>
<dbReference type="PANTHER" id="PTHR37954:SF3">
    <property type="entry name" value="DUF169 DOMAIN-CONTAINING PROTEIN"/>
    <property type="match status" value="1"/>
</dbReference>
<name>A0A099T0L4_METMT</name>
<reference evidence="1 2" key="1">
    <citation type="submission" date="2014-09" db="EMBL/GenBank/DDBJ databases">
        <title>Draft genome sequence of an obligately methylotrophic methanogen, Methanococcoides methylutens, isolated from marine sediment.</title>
        <authorList>
            <person name="Guan Y."/>
            <person name="Ngugi D.K."/>
            <person name="Blom J."/>
            <person name="Ali S."/>
            <person name="Ferry J.G."/>
            <person name="Stingl U."/>
        </authorList>
    </citation>
    <scope>NUCLEOTIDE SEQUENCE [LARGE SCALE GENOMIC DNA]</scope>
    <source>
        <strain evidence="1 2">DSM 2657</strain>
    </source>
</reference>
<dbReference type="AlphaFoldDB" id="A0A099T0L4"/>
<gene>
    <name evidence="1" type="ORF">LI82_07485</name>
</gene>
<protein>
    <recommendedName>
        <fullName evidence="3">DUF169 domain-containing protein</fullName>
    </recommendedName>
</protein>
<organism evidence="1 2">
    <name type="scientific">Methanococcoides methylutens</name>
    <dbReference type="NCBI Taxonomy" id="2226"/>
    <lineage>
        <taxon>Archaea</taxon>
        <taxon>Methanobacteriati</taxon>
        <taxon>Methanobacteriota</taxon>
        <taxon>Stenosarchaea group</taxon>
        <taxon>Methanomicrobia</taxon>
        <taxon>Methanosarcinales</taxon>
        <taxon>Methanosarcinaceae</taxon>
        <taxon>Methanococcoides</taxon>
    </lineage>
</organism>
<dbReference type="Pfam" id="PF02596">
    <property type="entry name" value="DUF169"/>
    <property type="match status" value="1"/>
</dbReference>
<evidence type="ECO:0008006" key="3">
    <source>
        <dbReference type="Google" id="ProtNLM"/>
    </source>
</evidence>
<comment type="caution">
    <text evidence="1">The sequence shown here is derived from an EMBL/GenBank/DDBJ whole genome shotgun (WGS) entry which is preliminary data.</text>
</comment>
<evidence type="ECO:0000313" key="2">
    <source>
        <dbReference type="Proteomes" id="UP000029859"/>
    </source>
</evidence>
<proteinExistence type="predicted"/>
<keyword evidence="2" id="KW-1185">Reference proteome</keyword>
<dbReference type="Proteomes" id="UP000029859">
    <property type="component" value="Unassembled WGS sequence"/>
</dbReference>
<dbReference type="EMBL" id="JRHO01000013">
    <property type="protein sequence ID" value="KGK98682.1"/>
    <property type="molecule type" value="Genomic_DNA"/>
</dbReference>
<accession>A0A099T0L4</accession>
<dbReference type="PANTHER" id="PTHR37954">
    <property type="entry name" value="BLL4979 PROTEIN"/>
    <property type="match status" value="1"/>
</dbReference>